<evidence type="ECO:0000256" key="6">
    <source>
        <dbReference type="ARBA" id="ARBA00023235"/>
    </source>
</evidence>
<organism evidence="9 10">
    <name type="scientific">Streptomyces iconiensis</name>
    <dbReference type="NCBI Taxonomy" id="1384038"/>
    <lineage>
        <taxon>Bacteria</taxon>
        <taxon>Bacillati</taxon>
        <taxon>Actinomycetota</taxon>
        <taxon>Actinomycetes</taxon>
        <taxon>Kitasatosporales</taxon>
        <taxon>Streptomycetaceae</taxon>
        <taxon>Streptomyces</taxon>
    </lineage>
</organism>
<dbReference type="InterPro" id="IPR015424">
    <property type="entry name" value="PyrdxlP-dep_Trfase"/>
</dbReference>
<dbReference type="NCBIfam" id="NF000818">
    <property type="entry name" value="PRK00062.1"/>
    <property type="match status" value="1"/>
</dbReference>
<reference evidence="9 10" key="1">
    <citation type="submission" date="2023-05" db="EMBL/GenBank/DDBJ databases">
        <title>Streptantibioticus silvisoli sp. nov., acidotolerant actinomycetes 1 from pine litter.</title>
        <authorList>
            <person name="Swiecimska M."/>
            <person name="Golinska P."/>
            <person name="Sangal V."/>
            <person name="Wachnowicz B."/>
            <person name="Goodfellow M."/>
        </authorList>
    </citation>
    <scope>NUCLEOTIDE SEQUENCE [LARGE SCALE GENOMIC DNA]</scope>
    <source>
        <strain evidence="9 10">DSM 42109</strain>
    </source>
</reference>
<dbReference type="PANTHER" id="PTHR43713:SF3">
    <property type="entry name" value="GLUTAMATE-1-SEMIALDEHYDE 2,1-AMINOMUTASE 1, CHLOROPLASTIC-RELATED"/>
    <property type="match status" value="1"/>
</dbReference>
<evidence type="ECO:0000256" key="4">
    <source>
        <dbReference type="ARBA" id="ARBA00008981"/>
    </source>
</evidence>
<evidence type="ECO:0000256" key="3">
    <source>
        <dbReference type="ARBA" id="ARBA00004819"/>
    </source>
</evidence>
<dbReference type="Pfam" id="PF00202">
    <property type="entry name" value="Aminotran_3"/>
    <property type="match status" value="1"/>
</dbReference>
<dbReference type="InterPro" id="IPR015421">
    <property type="entry name" value="PyrdxlP-dep_Trfase_major"/>
</dbReference>
<proteinExistence type="inferred from homology"/>
<dbReference type="PANTHER" id="PTHR43713">
    <property type="entry name" value="GLUTAMATE-1-SEMIALDEHYDE 2,1-AMINOMUTASE"/>
    <property type="match status" value="1"/>
</dbReference>
<comment type="cofactor">
    <cofactor evidence="2 8">
        <name>pyridoxal 5'-phosphate</name>
        <dbReference type="ChEBI" id="CHEBI:597326"/>
    </cofactor>
</comment>
<sequence>MAFVTYSYSAPVSQSLFERAAAVTPGGVNSPVRAFRAVGGTPRFMVSGTGPYLTDADGREYVDLVCSWGPMILGHAQPEVVEAVQKAVAKGTSFGTPGEDEVVLAEEIVSRIDPVEQVRLVSSGTEATMSAIRLARGFTGRAKVIKFAGCYHGHVDALLASAGSGVATLGLPDTPGVTGAQAGDTIVLPYNDLDAVREAFAAYPREIACVITEAAPGNMGIVPPLPGFNQGLKDLCQADGALYISDEVMTGFRASKRGWYGIDGVVPDLMTFGKVMGGGFPAAAFGGRKDVMAHLAPAGPVYQAGTLSGNPVAAAAGVAQLRLLAADDFAAYDKVDAASRQVRELTVEALNKEGVAHTLQTAGNMFSFFFGDYGDAGVTDYEAARRQESFRFTAFFHSMLAQGVYLPPSGFEIWFVSSTHDERAVQRIADALPAAARAAAEAVPA</sequence>
<dbReference type="PROSITE" id="PS00600">
    <property type="entry name" value="AA_TRANSFER_CLASS_3"/>
    <property type="match status" value="1"/>
</dbReference>
<dbReference type="Gene3D" id="3.90.1150.10">
    <property type="entry name" value="Aspartate Aminotransferase, domain 1"/>
    <property type="match status" value="1"/>
</dbReference>
<dbReference type="RefSeq" id="WP_274040490.1">
    <property type="nucleotide sequence ID" value="NZ_JANCPR020000016.1"/>
</dbReference>
<comment type="caution">
    <text evidence="9">The sequence shown here is derived from an EMBL/GenBank/DDBJ whole genome shotgun (WGS) entry which is preliminary data.</text>
</comment>
<dbReference type="InterPro" id="IPR005814">
    <property type="entry name" value="Aminotrans_3"/>
</dbReference>
<comment type="similarity">
    <text evidence="4 8">Belongs to the class-III pyridoxal-phosphate-dependent aminotransferase family. HemL subfamily.</text>
</comment>
<comment type="catalytic activity">
    <reaction evidence="1 8">
        <text>(S)-4-amino-5-oxopentanoate = 5-aminolevulinate</text>
        <dbReference type="Rhea" id="RHEA:14265"/>
        <dbReference type="ChEBI" id="CHEBI:57501"/>
        <dbReference type="ChEBI" id="CHEBI:356416"/>
        <dbReference type="EC" id="5.4.3.8"/>
    </reaction>
</comment>
<keyword evidence="6 8" id="KW-0413">Isomerase</keyword>
<accession>A0ABT6ZYW8</accession>
<keyword evidence="5 8" id="KW-0663">Pyridoxal phosphate</keyword>
<dbReference type="EC" id="5.4.3.8" evidence="8"/>
<protein>
    <recommendedName>
        <fullName evidence="8">Glutamate-1-semialdehyde 2,1-aminomutase</fullName>
        <shortName evidence="8">GSA</shortName>
        <ecNumber evidence="8">5.4.3.8</ecNumber>
    </recommendedName>
    <alternativeName>
        <fullName evidence="8">Glutamate-1-semialdehyde aminotransferase</fullName>
        <shortName evidence="8">GSA-AT</shortName>
    </alternativeName>
</protein>
<dbReference type="InterPro" id="IPR004639">
    <property type="entry name" value="4pyrrol_synth_GluAld_NH2Trfase"/>
</dbReference>
<comment type="pathway">
    <text evidence="3">Porphyrin-containing compound metabolism; protoporphyrin-IX biosynthesis; 5-aminolevulinate from L-glutamyl-tRNA(Glu): step 2/2.</text>
</comment>
<evidence type="ECO:0000256" key="2">
    <source>
        <dbReference type="ARBA" id="ARBA00001933"/>
    </source>
</evidence>
<comment type="subunit">
    <text evidence="8">Homodimer.</text>
</comment>
<evidence type="ECO:0000313" key="9">
    <source>
        <dbReference type="EMBL" id="MDJ1133826.1"/>
    </source>
</evidence>
<keyword evidence="7 8" id="KW-0627">Porphyrin biosynthesis</keyword>
<name>A0ABT6ZYW8_9ACTN</name>
<evidence type="ECO:0000256" key="8">
    <source>
        <dbReference type="HAMAP-Rule" id="MF_00375"/>
    </source>
</evidence>
<dbReference type="SUPFAM" id="SSF53383">
    <property type="entry name" value="PLP-dependent transferases"/>
    <property type="match status" value="1"/>
</dbReference>
<comment type="subcellular location">
    <subcellularLocation>
        <location evidence="8">Cytoplasm</location>
    </subcellularLocation>
</comment>
<keyword evidence="10" id="KW-1185">Reference proteome</keyword>
<dbReference type="Proteomes" id="UP001214441">
    <property type="component" value="Unassembled WGS sequence"/>
</dbReference>
<dbReference type="NCBIfam" id="TIGR00713">
    <property type="entry name" value="hemL"/>
    <property type="match status" value="1"/>
</dbReference>
<evidence type="ECO:0000256" key="1">
    <source>
        <dbReference type="ARBA" id="ARBA00001579"/>
    </source>
</evidence>
<dbReference type="EMBL" id="JANCPR020000016">
    <property type="protein sequence ID" value="MDJ1133826.1"/>
    <property type="molecule type" value="Genomic_DNA"/>
</dbReference>
<dbReference type="Gene3D" id="3.40.640.10">
    <property type="entry name" value="Type I PLP-dependent aspartate aminotransferase-like (Major domain)"/>
    <property type="match status" value="1"/>
</dbReference>
<keyword evidence="8" id="KW-0963">Cytoplasm</keyword>
<dbReference type="InterPro" id="IPR049704">
    <property type="entry name" value="Aminotrans_3_PPA_site"/>
</dbReference>
<evidence type="ECO:0000256" key="5">
    <source>
        <dbReference type="ARBA" id="ARBA00022898"/>
    </source>
</evidence>
<dbReference type="HAMAP" id="MF_00375">
    <property type="entry name" value="HemL_aminotrans_3"/>
    <property type="match status" value="1"/>
</dbReference>
<dbReference type="CDD" id="cd00610">
    <property type="entry name" value="OAT_like"/>
    <property type="match status" value="1"/>
</dbReference>
<dbReference type="GO" id="GO:0042286">
    <property type="term" value="F:glutamate-1-semialdehyde 2,1-aminomutase activity"/>
    <property type="evidence" value="ECO:0007669"/>
    <property type="project" value="UniProtKB-EC"/>
</dbReference>
<dbReference type="InterPro" id="IPR015422">
    <property type="entry name" value="PyrdxlP-dep_Trfase_small"/>
</dbReference>
<gene>
    <name evidence="8 9" type="primary">hemL</name>
    <name evidence="9" type="ORF">NMN56_018000</name>
</gene>
<evidence type="ECO:0000256" key="7">
    <source>
        <dbReference type="ARBA" id="ARBA00023244"/>
    </source>
</evidence>
<evidence type="ECO:0000313" key="10">
    <source>
        <dbReference type="Proteomes" id="UP001214441"/>
    </source>
</evidence>
<feature type="modified residue" description="N6-(pyridoxal phosphate)lysine" evidence="8">
    <location>
        <position position="274"/>
    </location>
</feature>